<keyword evidence="4 11" id="KW-1133">Transmembrane helix</keyword>
<feature type="region of interest" description="Disordered" evidence="10">
    <location>
        <begin position="348"/>
        <end position="381"/>
    </location>
</feature>
<evidence type="ECO:0000256" key="6">
    <source>
        <dbReference type="ARBA" id="ARBA00023136"/>
    </source>
</evidence>
<reference evidence="13" key="4">
    <citation type="submission" date="2025-08" db="UniProtKB">
        <authorList>
            <consortium name="Ensembl"/>
        </authorList>
    </citation>
    <scope>IDENTIFICATION</scope>
</reference>
<keyword evidence="5 9" id="KW-0297">G-protein coupled receptor</keyword>
<comment type="similarity">
    <text evidence="9">Belongs to the G-protein coupled receptor 1 family.</text>
</comment>
<organism evidence="13 14">
    <name type="scientific">Callorhinchus milii</name>
    <name type="common">Ghost shark</name>
    <dbReference type="NCBI Taxonomy" id="7868"/>
    <lineage>
        <taxon>Eukaryota</taxon>
        <taxon>Metazoa</taxon>
        <taxon>Chordata</taxon>
        <taxon>Craniata</taxon>
        <taxon>Vertebrata</taxon>
        <taxon>Chondrichthyes</taxon>
        <taxon>Holocephali</taxon>
        <taxon>Chimaeriformes</taxon>
        <taxon>Callorhinchidae</taxon>
        <taxon>Callorhinchus</taxon>
    </lineage>
</organism>
<dbReference type="Ensembl" id="ENSCMIT00000025009.1">
    <property type="protein sequence ID" value="ENSCMIP00000024600.1"/>
    <property type="gene ID" value="ENSCMIG00000010896.1"/>
</dbReference>
<evidence type="ECO:0000256" key="1">
    <source>
        <dbReference type="ARBA" id="ARBA00004651"/>
    </source>
</evidence>
<reference evidence="14" key="3">
    <citation type="journal article" date="2014" name="Nature">
        <title>Elephant shark genome provides unique insights into gnathostome evolution.</title>
        <authorList>
            <consortium name="International Elephant Shark Genome Sequencing Consortium"/>
            <person name="Venkatesh B."/>
            <person name="Lee A.P."/>
            <person name="Ravi V."/>
            <person name="Maurya A.K."/>
            <person name="Lian M.M."/>
            <person name="Swann J.B."/>
            <person name="Ohta Y."/>
            <person name="Flajnik M.F."/>
            <person name="Sutoh Y."/>
            <person name="Kasahara M."/>
            <person name="Hoon S."/>
            <person name="Gangu V."/>
            <person name="Roy S.W."/>
            <person name="Irimia M."/>
            <person name="Korzh V."/>
            <person name="Kondrychyn I."/>
            <person name="Lim Z.W."/>
            <person name="Tay B.H."/>
            <person name="Tohari S."/>
            <person name="Kong K.W."/>
            <person name="Ho S."/>
            <person name="Lorente-Galdos B."/>
            <person name="Quilez J."/>
            <person name="Marques-Bonet T."/>
            <person name="Raney B.J."/>
            <person name="Ingham P.W."/>
            <person name="Tay A."/>
            <person name="Hillier L.W."/>
            <person name="Minx P."/>
            <person name="Boehm T."/>
            <person name="Wilson R.K."/>
            <person name="Brenner S."/>
            <person name="Warren W.C."/>
        </authorList>
    </citation>
    <scope>NUCLEOTIDE SEQUENCE [LARGE SCALE GENOMIC DNA]</scope>
</reference>
<keyword evidence="8 9" id="KW-0807">Transducer</keyword>
<dbReference type="InterPro" id="IPR000276">
    <property type="entry name" value="GPCR_Rhodpsn"/>
</dbReference>
<keyword evidence="7 9" id="KW-0675">Receptor</keyword>
<dbReference type="SUPFAM" id="SSF81321">
    <property type="entry name" value="Family A G protein-coupled receptor-like"/>
    <property type="match status" value="1"/>
</dbReference>
<evidence type="ECO:0000313" key="13">
    <source>
        <dbReference type="Ensembl" id="ENSCMIP00000024600.1"/>
    </source>
</evidence>
<accession>A0A4W3IVC3</accession>
<evidence type="ECO:0000256" key="4">
    <source>
        <dbReference type="ARBA" id="ARBA00022989"/>
    </source>
</evidence>
<keyword evidence="14" id="KW-1185">Reference proteome</keyword>
<proteinExistence type="inferred from homology"/>
<dbReference type="PRINTS" id="PR01157">
    <property type="entry name" value="P2YPURNOCPTR"/>
</dbReference>
<keyword evidence="3 9" id="KW-0812">Transmembrane</keyword>
<dbReference type="PANTHER" id="PTHR24231">
    <property type="entry name" value="PURINOCEPTOR-RELATED G-PROTEIN COUPLED RECEPTOR"/>
    <property type="match status" value="1"/>
</dbReference>
<evidence type="ECO:0000259" key="12">
    <source>
        <dbReference type="PROSITE" id="PS50262"/>
    </source>
</evidence>
<reference evidence="13" key="5">
    <citation type="submission" date="2025-09" db="UniProtKB">
        <authorList>
            <consortium name="Ensembl"/>
        </authorList>
    </citation>
    <scope>IDENTIFICATION</scope>
</reference>
<dbReference type="PROSITE" id="PS00237">
    <property type="entry name" value="G_PROTEIN_RECEP_F1_1"/>
    <property type="match status" value="1"/>
</dbReference>
<evidence type="ECO:0000256" key="2">
    <source>
        <dbReference type="ARBA" id="ARBA00022475"/>
    </source>
</evidence>
<keyword evidence="2" id="KW-1003">Cell membrane</keyword>
<dbReference type="Pfam" id="PF00001">
    <property type="entry name" value="7tm_1"/>
    <property type="match status" value="1"/>
</dbReference>
<feature type="transmembrane region" description="Helical" evidence="11">
    <location>
        <begin position="192"/>
        <end position="218"/>
    </location>
</feature>
<dbReference type="PRINTS" id="PR00237">
    <property type="entry name" value="GPCRRHODOPSN"/>
</dbReference>
<dbReference type="PROSITE" id="PS50262">
    <property type="entry name" value="G_PROTEIN_RECEP_F1_2"/>
    <property type="match status" value="1"/>
</dbReference>
<dbReference type="AlphaFoldDB" id="A0A4W3IVC3"/>
<feature type="transmembrane region" description="Helical" evidence="11">
    <location>
        <begin position="150"/>
        <end position="172"/>
    </location>
</feature>
<dbReference type="GO" id="GO:0004930">
    <property type="term" value="F:G protein-coupled receptor activity"/>
    <property type="evidence" value="ECO:0007669"/>
    <property type="project" value="UniProtKB-KW"/>
</dbReference>
<evidence type="ECO:0000256" key="8">
    <source>
        <dbReference type="ARBA" id="ARBA00023224"/>
    </source>
</evidence>
<feature type="transmembrane region" description="Helical" evidence="11">
    <location>
        <begin position="239"/>
        <end position="260"/>
    </location>
</feature>
<evidence type="ECO:0000256" key="7">
    <source>
        <dbReference type="ARBA" id="ARBA00023170"/>
    </source>
</evidence>
<sequence>MQGLLLFDIAPYHYSTALESQHRISAQNPRCGSKYLPIMYSIEFIVGLIGNLIVICGYVFCLKEWKCSNIYLFNLSITDLAFLCTLPLLVNQYNHEGQWQFSDFTCHLDRFLLYNNMYLSILFLTCISVDRYLLVNNPLKTYRFQSKRGAMFVCFLLYVSVTLALIPMLVIIELQNGGSCTDYASSGSAQYNFIYSMCLTIFCFIFPQCVMIFSGIQTARALKKMSKQHHRNVSLEKPLTLVILPLNLVILAVGSFTVFFTPYHIMRNLRIISRMKSLGFLSCTKSYIKAGYTVTRPIAYLNAATNPIFYFLLGDKFRETLMSSIKSIFHRMFPCFGRRDTQASCSSYGLGGRREEERGKTRLFSDSSCKNPSQSCSQLPTRSKCSSQFVNSKSHEQLWSE</sequence>
<evidence type="ECO:0000313" key="14">
    <source>
        <dbReference type="Proteomes" id="UP000314986"/>
    </source>
</evidence>
<feature type="transmembrane region" description="Helical" evidence="11">
    <location>
        <begin position="72"/>
        <end position="91"/>
    </location>
</feature>
<reference evidence="14" key="1">
    <citation type="journal article" date="2006" name="Science">
        <title>Ancient noncoding elements conserved in the human genome.</title>
        <authorList>
            <person name="Venkatesh B."/>
            <person name="Kirkness E.F."/>
            <person name="Loh Y.H."/>
            <person name="Halpern A.L."/>
            <person name="Lee A.P."/>
            <person name="Johnson J."/>
            <person name="Dandona N."/>
            <person name="Viswanathan L.D."/>
            <person name="Tay A."/>
            <person name="Venter J.C."/>
            <person name="Strausberg R.L."/>
            <person name="Brenner S."/>
        </authorList>
    </citation>
    <scope>NUCLEOTIDE SEQUENCE [LARGE SCALE GENOMIC DNA]</scope>
</reference>
<keyword evidence="6 11" id="KW-0472">Membrane</keyword>
<dbReference type="GO" id="GO:0005886">
    <property type="term" value="C:plasma membrane"/>
    <property type="evidence" value="ECO:0007669"/>
    <property type="project" value="UniProtKB-SubCell"/>
</dbReference>
<feature type="domain" description="G-protein coupled receptors family 1 profile" evidence="12">
    <location>
        <begin position="50"/>
        <end position="310"/>
    </location>
</feature>
<protein>
    <recommendedName>
        <fullName evidence="12">G-protein coupled receptors family 1 profile domain-containing protein</fullName>
    </recommendedName>
</protein>
<evidence type="ECO:0000256" key="9">
    <source>
        <dbReference type="RuleBase" id="RU000688"/>
    </source>
</evidence>
<dbReference type="Gene3D" id="1.20.1070.10">
    <property type="entry name" value="Rhodopsin 7-helix transmembrane proteins"/>
    <property type="match status" value="1"/>
</dbReference>
<dbReference type="InterPro" id="IPR017452">
    <property type="entry name" value="GPCR_Rhodpsn_7TM"/>
</dbReference>
<feature type="transmembrane region" description="Helical" evidence="11">
    <location>
        <begin position="111"/>
        <end position="129"/>
    </location>
</feature>
<comment type="subcellular location">
    <subcellularLocation>
        <location evidence="1">Cell membrane</location>
        <topology evidence="1">Multi-pass membrane protein</topology>
    </subcellularLocation>
</comment>
<evidence type="ECO:0000256" key="10">
    <source>
        <dbReference type="SAM" id="MobiDB-lite"/>
    </source>
</evidence>
<dbReference type="PANTHER" id="PTHR24231:SF14">
    <property type="entry name" value="SUCCINATE RECEPTOR 1"/>
    <property type="match status" value="1"/>
</dbReference>
<name>A0A4W3IVC3_CALMI</name>
<feature type="compositionally biased region" description="Polar residues" evidence="10">
    <location>
        <begin position="364"/>
        <end position="381"/>
    </location>
</feature>
<evidence type="ECO:0000256" key="5">
    <source>
        <dbReference type="ARBA" id="ARBA00023040"/>
    </source>
</evidence>
<reference evidence="14" key="2">
    <citation type="journal article" date="2007" name="PLoS Biol.">
        <title>Survey sequencing and comparative analysis of the elephant shark (Callorhinchus milii) genome.</title>
        <authorList>
            <person name="Venkatesh B."/>
            <person name="Kirkness E.F."/>
            <person name="Loh Y.H."/>
            <person name="Halpern A.L."/>
            <person name="Lee A.P."/>
            <person name="Johnson J."/>
            <person name="Dandona N."/>
            <person name="Viswanathan L.D."/>
            <person name="Tay A."/>
            <person name="Venter J.C."/>
            <person name="Strausberg R.L."/>
            <person name="Brenner S."/>
        </authorList>
    </citation>
    <scope>NUCLEOTIDE SEQUENCE [LARGE SCALE GENOMIC DNA]</scope>
</reference>
<evidence type="ECO:0000256" key="11">
    <source>
        <dbReference type="SAM" id="Phobius"/>
    </source>
</evidence>
<dbReference type="Proteomes" id="UP000314986">
    <property type="component" value="Unassembled WGS sequence"/>
</dbReference>
<feature type="transmembrane region" description="Helical" evidence="11">
    <location>
        <begin position="38"/>
        <end position="60"/>
    </location>
</feature>
<evidence type="ECO:0000256" key="3">
    <source>
        <dbReference type="ARBA" id="ARBA00022692"/>
    </source>
</evidence>
<dbReference type="GeneTree" id="ENSGT01150000287001"/>